<keyword evidence="7 12" id="KW-0408">Iron</keyword>
<feature type="transmembrane region" description="Helical" evidence="12">
    <location>
        <begin position="328"/>
        <end position="348"/>
    </location>
</feature>
<dbReference type="EC" id="1.17.99.9" evidence="12"/>
<comment type="function">
    <text evidence="12">Catalyzes the conversion of heme O to heme A by two successive hydroxylations of the methyl group at C8. The first hydroxylation forms heme I, the second hydroxylation results in an unstable dihydroxymethyl group, which spontaneously dehydrates, resulting in the formyl group of heme A.</text>
</comment>
<dbReference type="GO" id="GO:0016653">
    <property type="term" value="F:oxidoreductase activity, acting on NAD(P)H, heme protein as acceptor"/>
    <property type="evidence" value="ECO:0007669"/>
    <property type="project" value="TreeGrafter"/>
</dbReference>
<keyword evidence="4 12" id="KW-0479">Metal-binding</keyword>
<keyword evidence="9 12" id="KW-0472">Membrane</keyword>
<dbReference type="GO" id="GO:0046872">
    <property type="term" value="F:metal ion binding"/>
    <property type="evidence" value="ECO:0007669"/>
    <property type="project" value="UniProtKB-KW"/>
</dbReference>
<evidence type="ECO:0000256" key="12">
    <source>
        <dbReference type="HAMAP-Rule" id="MF_01665"/>
    </source>
</evidence>
<dbReference type="GO" id="GO:0005886">
    <property type="term" value="C:plasma membrane"/>
    <property type="evidence" value="ECO:0007669"/>
    <property type="project" value="UniProtKB-SubCell"/>
</dbReference>
<evidence type="ECO:0000256" key="2">
    <source>
        <dbReference type="ARBA" id="ARBA00004141"/>
    </source>
</evidence>
<dbReference type="EMBL" id="JAASQR010000001">
    <property type="protein sequence ID" value="NIJ15279.1"/>
    <property type="molecule type" value="Genomic_DNA"/>
</dbReference>
<evidence type="ECO:0000256" key="4">
    <source>
        <dbReference type="ARBA" id="ARBA00022723"/>
    </source>
</evidence>
<feature type="transmembrane region" description="Helical" evidence="12">
    <location>
        <begin position="209"/>
        <end position="231"/>
    </location>
</feature>
<dbReference type="RefSeq" id="WP_167301951.1">
    <property type="nucleotide sequence ID" value="NZ_JAASQR010000001.1"/>
</dbReference>
<feature type="transmembrane region" description="Helical" evidence="12">
    <location>
        <begin position="109"/>
        <end position="127"/>
    </location>
</feature>
<comment type="cofactor">
    <cofactor evidence="1 12">
        <name>heme b</name>
        <dbReference type="ChEBI" id="CHEBI:60344"/>
    </cofactor>
</comment>
<feature type="transmembrane region" description="Helical" evidence="12">
    <location>
        <begin position="21"/>
        <end position="44"/>
    </location>
</feature>
<protein>
    <recommendedName>
        <fullName evidence="12">Heme A synthase</fullName>
        <shortName evidence="12">HAS</shortName>
        <ecNumber evidence="12">1.17.99.9</ecNumber>
    </recommendedName>
    <alternativeName>
        <fullName evidence="12">Cytochrome aa3-controlling protein</fullName>
    </alternativeName>
</protein>
<proteinExistence type="inferred from homology"/>
<gene>
    <name evidence="12" type="primary">ctaA</name>
    <name evidence="13" type="ORF">FHS54_000228</name>
</gene>
<evidence type="ECO:0000313" key="13">
    <source>
        <dbReference type="EMBL" id="NIJ15279.1"/>
    </source>
</evidence>
<feature type="transmembrane region" description="Helical" evidence="12">
    <location>
        <begin position="177"/>
        <end position="197"/>
    </location>
</feature>
<reference evidence="13 14" key="1">
    <citation type="submission" date="2020-03" db="EMBL/GenBank/DDBJ databases">
        <title>Genomic Encyclopedia of Type Strains, Phase IV (KMG-IV): sequencing the most valuable type-strain genomes for metagenomic binning, comparative biology and taxonomic classification.</title>
        <authorList>
            <person name="Goeker M."/>
        </authorList>
    </citation>
    <scope>NUCLEOTIDE SEQUENCE [LARGE SCALE GENOMIC DNA]</scope>
    <source>
        <strain evidence="13 14">DSM 21299</strain>
    </source>
</reference>
<comment type="catalytic activity">
    <reaction evidence="11">
        <text>Fe(II)-heme o + 2 A + H2O = Fe(II)-heme a + 2 AH2</text>
        <dbReference type="Rhea" id="RHEA:63388"/>
        <dbReference type="ChEBI" id="CHEBI:13193"/>
        <dbReference type="ChEBI" id="CHEBI:15377"/>
        <dbReference type="ChEBI" id="CHEBI:17499"/>
        <dbReference type="ChEBI" id="CHEBI:60530"/>
        <dbReference type="ChEBI" id="CHEBI:61715"/>
        <dbReference type="EC" id="1.17.99.9"/>
    </reaction>
    <physiologicalReaction direction="left-to-right" evidence="11">
        <dbReference type="Rhea" id="RHEA:63389"/>
    </physiologicalReaction>
</comment>
<comment type="pathway">
    <text evidence="10 12">Porphyrin-containing compound metabolism; heme A biosynthesis; heme A from heme O: step 1/1.</text>
</comment>
<dbReference type="InterPro" id="IPR003780">
    <property type="entry name" value="COX15/CtaA_fam"/>
</dbReference>
<keyword evidence="8 12" id="KW-0350">Heme biosynthesis</keyword>
<evidence type="ECO:0000256" key="1">
    <source>
        <dbReference type="ARBA" id="ARBA00001970"/>
    </source>
</evidence>
<evidence type="ECO:0000256" key="8">
    <source>
        <dbReference type="ARBA" id="ARBA00023133"/>
    </source>
</evidence>
<evidence type="ECO:0000256" key="7">
    <source>
        <dbReference type="ARBA" id="ARBA00023004"/>
    </source>
</evidence>
<evidence type="ECO:0000256" key="3">
    <source>
        <dbReference type="ARBA" id="ARBA00022692"/>
    </source>
</evidence>
<keyword evidence="6 12" id="KW-0560">Oxidoreductase</keyword>
<comment type="subunit">
    <text evidence="12">Interacts with CtaB.</text>
</comment>
<dbReference type="HAMAP" id="MF_01665">
    <property type="entry name" value="HemeA_synth_type2"/>
    <property type="match status" value="1"/>
</dbReference>
<keyword evidence="14" id="KW-1185">Reference proteome</keyword>
<dbReference type="Proteomes" id="UP000576821">
    <property type="component" value="Unassembled WGS sequence"/>
</dbReference>
<dbReference type="GO" id="GO:0120547">
    <property type="term" value="F:heme A synthase activity"/>
    <property type="evidence" value="ECO:0007669"/>
    <property type="project" value="UniProtKB-EC"/>
</dbReference>
<dbReference type="GO" id="GO:0006784">
    <property type="term" value="P:heme A biosynthetic process"/>
    <property type="evidence" value="ECO:0007669"/>
    <property type="project" value="UniProtKB-UniRule"/>
</dbReference>
<feature type="binding site" description="axial binding residue" evidence="12">
    <location>
        <position position="330"/>
    </location>
    <ligand>
        <name>heme</name>
        <dbReference type="ChEBI" id="CHEBI:30413"/>
    </ligand>
    <ligandPart>
        <name>Fe</name>
        <dbReference type="ChEBI" id="CHEBI:18248"/>
    </ligandPart>
</feature>
<evidence type="ECO:0000256" key="6">
    <source>
        <dbReference type="ARBA" id="ARBA00023002"/>
    </source>
</evidence>
<feature type="transmembrane region" description="Helical" evidence="12">
    <location>
        <begin position="267"/>
        <end position="287"/>
    </location>
</feature>
<evidence type="ECO:0000256" key="10">
    <source>
        <dbReference type="ARBA" id="ARBA00044501"/>
    </source>
</evidence>
<dbReference type="PANTHER" id="PTHR23289:SF2">
    <property type="entry name" value="CYTOCHROME C OXIDASE ASSEMBLY PROTEIN COX15 HOMOLOG"/>
    <property type="match status" value="1"/>
</dbReference>
<dbReference type="PANTHER" id="PTHR23289">
    <property type="entry name" value="CYTOCHROME C OXIDASE ASSEMBLY PROTEIN COX15"/>
    <property type="match status" value="1"/>
</dbReference>
<keyword evidence="12" id="KW-1003">Cell membrane</keyword>
<evidence type="ECO:0000313" key="14">
    <source>
        <dbReference type="Proteomes" id="UP000576821"/>
    </source>
</evidence>
<comment type="similarity">
    <text evidence="12">Belongs to the COX15/CtaA family. Type 2 subfamily.</text>
</comment>
<feature type="binding site" description="axial binding residue" evidence="12">
    <location>
        <position position="273"/>
    </location>
    <ligand>
        <name>heme</name>
        <dbReference type="ChEBI" id="CHEBI:30413"/>
    </ligand>
    <ligandPart>
        <name>Fe</name>
        <dbReference type="ChEBI" id="CHEBI:18248"/>
    </ligandPart>
</feature>
<name>A0A846LZN6_9SPHN</name>
<organism evidence="13 14">
    <name type="scientific">Sphingobium vermicomposti</name>
    <dbReference type="NCBI Taxonomy" id="529005"/>
    <lineage>
        <taxon>Bacteria</taxon>
        <taxon>Pseudomonadati</taxon>
        <taxon>Pseudomonadota</taxon>
        <taxon>Alphaproteobacteria</taxon>
        <taxon>Sphingomonadales</taxon>
        <taxon>Sphingomonadaceae</taxon>
        <taxon>Sphingobium</taxon>
    </lineage>
</organism>
<keyword evidence="5 12" id="KW-1133">Transmembrane helix</keyword>
<comment type="subcellular location">
    <subcellularLocation>
        <location evidence="12">Cell membrane</location>
        <topology evidence="12">Multi-pass membrane protein</topology>
    </subcellularLocation>
    <subcellularLocation>
        <location evidence="2">Membrane</location>
        <topology evidence="2">Multi-pass membrane protein</topology>
    </subcellularLocation>
</comment>
<sequence>MTAPTLRRSALRRPAMPAPRPVPIARWLLAVAALVFLMVVVGGITRLTESGLSITEWKPITGAIPPLTHDQWMDAFRLYQQIPEYQEINRGMTLSDFQFIFFWEWVHRLLGRLIGLAFALPLIWFAWARAIPAGYGLRLVALLALGGLQGAIGWWMVTSGLSVRTDVSHYRLAVHLLTALFIIGGLVWTALDLLALGRDPASHPSALRPFAFVVLLILLVQLMFGAFTAGLDAGYVSNTWPLMNDHLVPDGIIWLGSLWATLSSDPYLVHFIHRWWAWAAAIALILLARGAKRAGQRGASIAINATVGTQVALGIATVVSGIALPLAVLHQAIGALVVAAAAWGAHAIGKR</sequence>
<dbReference type="AlphaFoldDB" id="A0A846LZN6"/>
<dbReference type="Pfam" id="PF02628">
    <property type="entry name" value="COX15-CtaA"/>
    <property type="match status" value="1"/>
</dbReference>
<evidence type="ECO:0000256" key="9">
    <source>
        <dbReference type="ARBA" id="ARBA00023136"/>
    </source>
</evidence>
<evidence type="ECO:0000256" key="11">
    <source>
        <dbReference type="ARBA" id="ARBA00048044"/>
    </source>
</evidence>
<dbReference type="InterPro" id="IPR023754">
    <property type="entry name" value="HemeA_Synthase_type2"/>
</dbReference>
<feature type="transmembrane region" description="Helical" evidence="12">
    <location>
        <begin position="299"/>
        <end position="322"/>
    </location>
</feature>
<comment type="caution">
    <text evidence="13">The sequence shown here is derived from an EMBL/GenBank/DDBJ whole genome shotgun (WGS) entry which is preliminary data.</text>
</comment>
<keyword evidence="3 12" id="KW-0812">Transmembrane</keyword>
<evidence type="ECO:0000256" key="5">
    <source>
        <dbReference type="ARBA" id="ARBA00022989"/>
    </source>
</evidence>
<feature type="transmembrane region" description="Helical" evidence="12">
    <location>
        <begin position="139"/>
        <end position="157"/>
    </location>
</feature>
<dbReference type="UniPathway" id="UPA00269">
    <property type="reaction ID" value="UER00713"/>
</dbReference>
<accession>A0A846LZN6</accession>